<evidence type="ECO:0000313" key="2">
    <source>
        <dbReference type="Proteomes" id="UP000000305"/>
    </source>
</evidence>
<dbReference type="HOGENOM" id="CLU_1994877_0_0_1"/>
<dbReference type="InParanoid" id="E9GFH8"/>
<protein>
    <submittedName>
        <fullName evidence="1">Uncharacterized protein</fullName>
    </submittedName>
</protein>
<name>E9GFH8_DAPPU</name>
<dbReference type="AlphaFoldDB" id="E9GFH8"/>
<dbReference type="Proteomes" id="UP000000305">
    <property type="component" value="Unassembled WGS sequence"/>
</dbReference>
<evidence type="ECO:0000313" key="1">
    <source>
        <dbReference type="EMBL" id="EFX81810.1"/>
    </source>
</evidence>
<sequence length="125" mass="14040">MDASPTSTHFNYHTTSPVHQSNFYTEDKAVILVHVPCLQVIPVISAPGHQCLVSELMKGKTPSWLVSLPVIQNAFLFTAAYYKATANVTMMIDNWRAALECDRLSGLKALLNRFLWGNFVYNYTS</sequence>
<organism evidence="1 2">
    <name type="scientific">Daphnia pulex</name>
    <name type="common">Water flea</name>
    <dbReference type="NCBI Taxonomy" id="6669"/>
    <lineage>
        <taxon>Eukaryota</taxon>
        <taxon>Metazoa</taxon>
        <taxon>Ecdysozoa</taxon>
        <taxon>Arthropoda</taxon>
        <taxon>Crustacea</taxon>
        <taxon>Branchiopoda</taxon>
        <taxon>Diplostraca</taxon>
        <taxon>Cladocera</taxon>
        <taxon>Anomopoda</taxon>
        <taxon>Daphniidae</taxon>
        <taxon>Daphnia</taxon>
    </lineage>
</organism>
<reference evidence="1 2" key="1">
    <citation type="journal article" date="2011" name="Science">
        <title>The ecoresponsive genome of Daphnia pulex.</title>
        <authorList>
            <person name="Colbourne J.K."/>
            <person name="Pfrender M.E."/>
            <person name="Gilbert D."/>
            <person name="Thomas W.K."/>
            <person name="Tucker A."/>
            <person name="Oakley T.H."/>
            <person name="Tokishita S."/>
            <person name="Aerts A."/>
            <person name="Arnold G.J."/>
            <person name="Basu M.K."/>
            <person name="Bauer D.J."/>
            <person name="Caceres C.E."/>
            <person name="Carmel L."/>
            <person name="Casola C."/>
            <person name="Choi J.H."/>
            <person name="Detter J.C."/>
            <person name="Dong Q."/>
            <person name="Dusheyko S."/>
            <person name="Eads B.D."/>
            <person name="Frohlich T."/>
            <person name="Geiler-Samerotte K.A."/>
            <person name="Gerlach D."/>
            <person name="Hatcher P."/>
            <person name="Jogdeo S."/>
            <person name="Krijgsveld J."/>
            <person name="Kriventseva E.V."/>
            <person name="Kultz D."/>
            <person name="Laforsch C."/>
            <person name="Lindquist E."/>
            <person name="Lopez J."/>
            <person name="Manak J.R."/>
            <person name="Muller J."/>
            <person name="Pangilinan J."/>
            <person name="Patwardhan R.P."/>
            <person name="Pitluck S."/>
            <person name="Pritham E.J."/>
            <person name="Rechtsteiner A."/>
            <person name="Rho M."/>
            <person name="Rogozin I.B."/>
            <person name="Sakarya O."/>
            <person name="Salamov A."/>
            <person name="Schaack S."/>
            <person name="Shapiro H."/>
            <person name="Shiga Y."/>
            <person name="Skalitzky C."/>
            <person name="Smith Z."/>
            <person name="Souvorov A."/>
            <person name="Sung W."/>
            <person name="Tang Z."/>
            <person name="Tsuchiya D."/>
            <person name="Tu H."/>
            <person name="Vos H."/>
            <person name="Wang M."/>
            <person name="Wolf Y.I."/>
            <person name="Yamagata H."/>
            <person name="Yamada T."/>
            <person name="Ye Y."/>
            <person name="Shaw J.R."/>
            <person name="Andrews J."/>
            <person name="Crease T.J."/>
            <person name="Tang H."/>
            <person name="Lucas S.M."/>
            <person name="Robertson H.M."/>
            <person name="Bork P."/>
            <person name="Koonin E.V."/>
            <person name="Zdobnov E.M."/>
            <person name="Grigoriev I.V."/>
            <person name="Lynch M."/>
            <person name="Boore J.L."/>
        </authorList>
    </citation>
    <scope>NUCLEOTIDE SEQUENCE [LARGE SCALE GENOMIC DNA]</scope>
</reference>
<gene>
    <name evidence="1" type="ORF">DAPPUDRAFT_317279</name>
</gene>
<dbReference type="EMBL" id="GL732542">
    <property type="protein sequence ID" value="EFX81810.1"/>
    <property type="molecule type" value="Genomic_DNA"/>
</dbReference>
<proteinExistence type="predicted"/>
<dbReference type="KEGG" id="dpx:DAPPUDRAFT_317279"/>
<accession>E9GFH8</accession>
<keyword evidence="2" id="KW-1185">Reference proteome</keyword>